<keyword evidence="6" id="KW-1185">Reference proteome</keyword>
<protein>
    <recommendedName>
        <fullName evidence="2">Small acidic protein</fullName>
    </recommendedName>
</protein>
<dbReference type="OrthoDB" id="10066125at2759"/>
<dbReference type="WBParaSite" id="MCU_004161-RA">
    <property type="protein sequence ID" value="MCU_004161-RA"/>
    <property type="gene ID" value="MCU_004161"/>
</dbReference>
<sequence length="168" mass="18685">MGKAKKDEKKERRASEPSSKHKHKHKSERRQGEKKGSSTGDAGVHSANAWEDVKFDSKDRKEKFLRLMGAKKHQKQSSCTKAGEEVVTHTRAGVNVQKIGENLERQFVEGLEHKSSRNRHAGLGCSSEGSLSPSGNLPIRLDREEEPEKSAAKSGGKYLMNFVKSCNE</sequence>
<dbReference type="PANTHER" id="PTHR22175:SF0">
    <property type="entry name" value="SMALL ACIDIC PROTEIN"/>
    <property type="match status" value="1"/>
</dbReference>
<evidence type="ECO:0000256" key="3">
    <source>
        <dbReference type="SAM" id="MobiDB-lite"/>
    </source>
</evidence>
<feature type="domain" description="Small acidic protein-like" evidence="4">
    <location>
        <begin position="50"/>
        <end position="124"/>
    </location>
</feature>
<dbReference type="Proteomes" id="UP000267029">
    <property type="component" value="Unassembled WGS sequence"/>
</dbReference>
<dbReference type="AlphaFoldDB" id="A0A0R3U2S6"/>
<name>A0A0R3U2S6_MESCO</name>
<dbReference type="InterPro" id="IPR028124">
    <property type="entry name" value="SMAP_dom"/>
</dbReference>
<dbReference type="InterPro" id="IPR026714">
    <property type="entry name" value="SMAP"/>
</dbReference>
<feature type="region of interest" description="Disordered" evidence="3">
    <location>
        <begin position="1"/>
        <end position="55"/>
    </location>
</feature>
<evidence type="ECO:0000256" key="2">
    <source>
        <dbReference type="ARBA" id="ARBA00016161"/>
    </source>
</evidence>
<reference evidence="7" key="2">
    <citation type="submission" date="2019-11" db="UniProtKB">
        <authorList>
            <consortium name="WormBaseParasite"/>
        </authorList>
    </citation>
    <scope>IDENTIFICATION</scope>
</reference>
<evidence type="ECO:0000259" key="4">
    <source>
        <dbReference type="Pfam" id="PF15477"/>
    </source>
</evidence>
<organism evidence="5 6">
    <name type="scientific">Mesocestoides corti</name>
    <name type="common">Flatworm</name>
    <dbReference type="NCBI Taxonomy" id="53468"/>
    <lineage>
        <taxon>Eukaryota</taxon>
        <taxon>Metazoa</taxon>
        <taxon>Spiralia</taxon>
        <taxon>Lophotrochozoa</taxon>
        <taxon>Platyhelminthes</taxon>
        <taxon>Cestoda</taxon>
        <taxon>Eucestoda</taxon>
        <taxon>Cyclophyllidea</taxon>
        <taxon>Mesocestoididae</taxon>
        <taxon>Mesocestoides</taxon>
    </lineage>
</organism>
<reference evidence="5 6" key="1">
    <citation type="submission" date="2018-10" db="EMBL/GenBank/DDBJ databases">
        <authorList>
            <consortium name="Pathogen Informatics"/>
        </authorList>
    </citation>
    <scope>NUCLEOTIDE SEQUENCE [LARGE SCALE GENOMIC DNA]</scope>
</reference>
<evidence type="ECO:0000313" key="6">
    <source>
        <dbReference type="Proteomes" id="UP000267029"/>
    </source>
</evidence>
<feature type="compositionally biased region" description="Basic and acidic residues" evidence="3">
    <location>
        <begin position="140"/>
        <end position="151"/>
    </location>
</feature>
<feature type="compositionally biased region" description="Basic and acidic residues" evidence="3">
    <location>
        <begin position="1"/>
        <end position="19"/>
    </location>
</feature>
<dbReference type="EMBL" id="UXSR01000078">
    <property type="protein sequence ID" value="VDD74794.1"/>
    <property type="molecule type" value="Genomic_DNA"/>
</dbReference>
<dbReference type="STRING" id="53468.A0A0R3U2S6"/>
<evidence type="ECO:0000313" key="7">
    <source>
        <dbReference type="WBParaSite" id="MCU_004161-RA"/>
    </source>
</evidence>
<dbReference type="PANTHER" id="PTHR22175">
    <property type="entry name" value="SMALL ACIDIC PROTEIN-RELATED"/>
    <property type="match status" value="1"/>
</dbReference>
<accession>A0A0R3U2S6</accession>
<dbReference type="Pfam" id="PF15477">
    <property type="entry name" value="SMAP"/>
    <property type="match status" value="1"/>
</dbReference>
<comment type="similarity">
    <text evidence="1">Belongs to the SMAP family.</text>
</comment>
<proteinExistence type="inferred from homology"/>
<evidence type="ECO:0000313" key="5">
    <source>
        <dbReference type="EMBL" id="VDD74794.1"/>
    </source>
</evidence>
<gene>
    <name evidence="5" type="ORF">MCOS_LOCUS797</name>
</gene>
<feature type="region of interest" description="Disordered" evidence="3">
    <location>
        <begin position="112"/>
        <end position="154"/>
    </location>
</feature>
<evidence type="ECO:0000256" key="1">
    <source>
        <dbReference type="ARBA" id="ARBA00006502"/>
    </source>
</evidence>